<evidence type="ECO:0000256" key="5">
    <source>
        <dbReference type="ARBA" id="ARBA00022825"/>
    </source>
</evidence>
<comment type="similarity">
    <text evidence="7">Belongs to the peptidase S1 family. CLIP subfamily.</text>
</comment>
<keyword evidence="12" id="KW-1185">Reference proteome</keyword>
<dbReference type="InterPro" id="IPR001254">
    <property type="entry name" value="Trypsin_dom"/>
</dbReference>
<dbReference type="PROSITE" id="PS00134">
    <property type="entry name" value="TRYPSIN_HIS"/>
    <property type="match status" value="1"/>
</dbReference>
<accession>A0AAV2SBR8</accession>
<keyword evidence="9" id="KW-1133">Transmembrane helix</keyword>
<keyword evidence="4 8" id="KW-0378">Hydrolase</keyword>
<dbReference type="SUPFAM" id="SSF50494">
    <property type="entry name" value="Trypsin-like serine proteases"/>
    <property type="match status" value="1"/>
</dbReference>
<dbReference type="Pfam" id="PF00089">
    <property type="entry name" value="Trypsin"/>
    <property type="match status" value="1"/>
</dbReference>
<organism evidence="11 12">
    <name type="scientific">Meganyctiphanes norvegica</name>
    <name type="common">Northern krill</name>
    <name type="synonym">Thysanopoda norvegica</name>
    <dbReference type="NCBI Taxonomy" id="48144"/>
    <lineage>
        <taxon>Eukaryota</taxon>
        <taxon>Metazoa</taxon>
        <taxon>Ecdysozoa</taxon>
        <taxon>Arthropoda</taxon>
        <taxon>Crustacea</taxon>
        <taxon>Multicrustacea</taxon>
        <taxon>Malacostraca</taxon>
        <taxon>Eumalacostraca</taxon>
        <taxon>Eucarida</taxon>
        <taxon>Euphausiacea</taxon>
        <taxon>Euphausiidae</taxon>
        <taxon>Meganyctiphanes</taxon>
    </lineage>
</organism>
<evidence type="ECO:0000256" key="3">
    <source>
        <dbReference type="ARBA" id="ARBA00022670"/>
    </source>
</evidence>
<evidence type="ECO:0000259" key="10">
    <source>
        <dbReference type="PROSITE" id="PS50240"/>
    </source>
</evidence>
<dbReference type="InterPro" id="IPR009003">
    <property type="entry name" value="Peptidase_S1_PA"/>
</dbReference>
<dbReference type="FunFam" id="2.40.10.10:FF:000068">
    <property type="entry name" value="transmembrane protease serine 2"/>
    <property type="match status" value="1"/>
</dbReference>
<dbReference type="PRINTS" id="PR00722">
    <property type="entry name" value="CHYMOTRYPSIN"/>
</dbReference>
<evidence type="ECO:0000256" key="9">
    <source>
        <dbReference type="SAM" id="Phobius"/>
    </source>
</evidence>
<keyword evidence="5 8" id="KW-0720">Serine protease</keyword>
<dbReference type="EMBL" id="CAXKWB010054538">
    <property type="protein sequence ID" value="CAL4175983.1"/>
    <property type="molecule type" value="Genomic_DNA"/>
</dbReference>
<dbReference type="SMART" id="SM00020">
    <property type="entry name" value="Tryp_SPc"/>
    <property type="match status" value="1"/>
</dbReference>
<feature type="non-terminal residue" evidence="11">
    <location>
        <position position="297"/>
    </location>
</feature>
<sequence>MPMVSLTEPTKLLMTNFLYLSFLICLIRYGQKMHGLSMAYSYIRTIGNKRHLGMGYSFKIIDGFEITPYQLALYLNHSEEVRFHCGGALVSPYHVITAAHCVSGWHADRFIVVGGAHDLNNPDELQVTIEVQDIKVQEFFDWEGHTAIPVNDIAILQLSTAMPLSDAVQIVSLPDQDEDAAPGTQCIVSGWGSTQSHGNMSSVLMGVTLPVMAQEYCTGSYDLGTIHPEMMCAGFPTGGYDSCTGDSGGPLVCDGLLQGVVSWGPRECGKPLEFGVYTRVAFYRDWIEKHNPDTRSS</sequence>
<dbReference type="GO" id="GO:0004252">
    <property type="term" value="F:serine-type endopeptidase activity"/>
    <property type="evidence" value="ECO:0007669"/>
    <property type="project" value="InterPro"/>
</dbReference>
<reference evidence="11 12" key="1">
    <citation type="submission" date="2024-05" db="EMBL/GenBank/DDBJ databases">
        <authorList>
            <person name="Wallberg A."/>
        </authorList>
    </citation>
    <scope>NUCLEOTIDE SEQUENCE [LARGE SCALE GENOMIC DNA]</scope>
</reference>
<proteinExistence type="inferred from homology"/>
<keyword evidence="2" id="KW-0964">Secreted</keyword>
<dbReference type="PANTHER" id="PTHR24264:SF65">
    <property type="entry name" value="SRCR DOMAIN-CONTAINING PROTEIN"/>
    <property type="match status" value="1"/>
</dbReference>
<dbReference type="PROSITE" id="PS00135">
    <property type="entry name" value="TRYPSIN_SER"/>
    <property type="match status" value="1"/>
</dbReference>
<dbReference type="AlphaFoldDB" id="A0AAV2SBR8"/>
<dbReference type="GO" id="GO:0005615">
    <property type="term" value="C:extracellular space"/>
    <property type="evidence" value="ECO:0007669"/>
    <property type="project" value="TreeGrafter"/>
</dbReference>
<feature type="domain" description="Peptidase S1" evidence="10">
    <location>
        <begin position="68"/>
        <end position="292"/>
    </location>
</feature>
<name>A0AAV2SBR8_MEGNR</name>
<comment type="caution">
    <text evidence="11">The sequence shown here is derived from an EMBL/GenBank/DDBJ whole genome shotgun (WGS) entry which is preliminary data.</text>
</comment>
<dbReference type="PROSITE" id="PS50240">
    <property type="entry name" value="TRYPSIN_DOM"/>
    <property type="match status" value="1"/>
</dbReference>
<keyword evidence="3 8" id="KW-0645">Protease</keyword>
<dbReference type="GO" id="GO:0006508">
    <property type="term" value="P:proteolysis"/>
    <property type="evidence" value="ECO:0007669"/>
    <property type="project" value="UniProtKB-KW"/>
</dbReference>
<evidence type="ECO:0000256" key="2">
    <source>
        <dbReference type="ARBA" id="ARBA00022525"/>
    </source>
</evidence>
<dbReference type="Proteomes" id="UP001497623">
    <property type="component" value="Unassembled WGS sequence"/>
</dbReference>
<dbReference type="InterPro" id="IPR050127">
    <property type="entry name" value="Serine_Proteases_S1"/>
</dbReference>
<dbReference type="InterPro" id="IPR018114">
    <property type="entry name" value="TRYPSIN_HIS"/>
</dbReference>
<dbReference type="CDD" id="cd00190">
    <property type="entry name" value="Tryp_SPc"/>
    <property type="match status" value="1"/>
</dbReference>
<protein>
    <recommendedName>
        <fullName evidence="10">Peptidase S1 domain-containing protein</fullName>
    </recommendedName>
</protein>
<evidence type="ECO:0000256" key="6">
    <source>
        <dbReference type="ARBA" id="ARBA00023157"/>
    </source>
</evidence>
<keyword evidence="6" id="KW-1015">Disulfide bond</keyword>
<evidence type="ECO:0000313" key="12">
    <source>
        <dbReference type="Proteomes" id="UP001497623"/>
    </source>
</evidence>
<evidence type="ECO:0000313" key="11">
    <source>
        <dbReference type="EMBL" id="CAL4175983.1"/>
    </source>
</evidence>
<dbReference type="InterPro" id="IPR033116">
    <property type="entry name" value="TRYPSIN_SER"/>
</dbReference>
<evidence type="ECO:0000256" key="4">
    <source>
        <dbReference type="ARBA" id="ARBA00022801"/>
    </source>
</evidence>
<evidence type="ECO:0000256" key="8">
    <source>
        <dbReference type="RuleBase" id="RU363034"/>
    </source>
</evidence>
<comment type="subcellular location">
    <subcellularLocation>
        <location evidence="1">Secreted</location>
    </subcellularLocation>
</comment>
<evidence type="ECO:0000256" key="1">
    <source>
        <dbReference type="ARBA" id="ARBA00004613"/>
    </source>
</evidence>
<dbReference type="PANTHER" id="PTHR24264">
    <property type="entry name" value="TRYPSIN-RELATED"/>
    <property type="match status" value="1"/>
</dbReference>
<feature type="transmembrane region" description="Helical" evidence="9">
    <location>
        <begin position="12"/>
        <end position="30"/>
    </location>
</feature>
<keyword evidence="9" id="KW-0812">Transmembrane</keyword>
<gene>
    <name evidence="11" type="ORF">MNOR_LOCUS34707</name>
</gene>
<dbReference type="InterPro" id="IPR043504">
    <property type="entry name" value="Peptidase_S1_PA_chymotrypsin"/>
</dbReference>
<evidence type="ECO:0000256" key="7">
    <source>
        <dbReference type="ARBA" id="ARBA00024195"/>
    </source>
</evidence>
<dbReference type="Gene3D" id="2.40.10.10">
    <property type="entry name" value="Trypsin-like serine proteases"/>
    <property type="match status" value="1"/>
</dbReference>
<keyword evidence="9" id="KW-0472">Membrane</keyword>
<dbReference type="InterPro" id="IPR001314">
    <property type="entry name" value="Peptidase_S1A"/>
</dbReference>
<dbReference type="FunFam" id="2.40.10.10:FF:000002">
    <property type="entry name" value="Transmembrane protease serine"/>
    <property type="match status" value="1"/>
</dbReference>